<dbReference type="InterPro" id="IPR016148">
    <property type="entry name" value="Pili_assmbl_chaperone_C"/>
</dbReference>
<dbReference type="SUPFAM" id="SSF49584">
    <property type="entry name" value="Periplasmic chaperone C-domain"/>
    <property type="match status" value="1"/>
</dbReference>
<evidence type="ECO:0000259" key="7">
    <source>
        <dbReference type="Pfam" id="PF00345"/>
    </source>
</evidence>
<feature type="chain" id="PRO_5026288254" evidence="6">
    <location>
        <begin position="25"/>
        <end position="234"/>
    </location>
</feature>
<proteinExistence type="inferred from homology"/>
<dbReference type="InterPro" id="IPR050643">
    <property type="entry name" value="Periplasmic_pilus_chap"/>
</dbReference>
<comment type="similarity">
    <text evidence="2">Belongs to the periplasmic pilus chaperone family.</text>
</comment>
<evidence type="ECO:0000256" key="4">
    <source>
        <dbReference type="ARBA" id="ARBA00022764"/>
    </source>
</evidence>
<dbReference type="AlphaFoldDB" id="A0A5U7H8Q4"/>
<organism evidence="9">
    <name type="scientific">Salmonella enterica</name>
    <name type="common">Salmonella choleraesuis</name>
    <dbReference type="NCBI Taxonomy" id="28901"/>
    <lineage>
        <taxon>Bacteria</taxon>
        <taxon>Pseudomonadati</taxon>
        <taxon>Pseudomonadota</taxon>
        <taxon>Gammaproteobacteria</taxon>
        <taxon>Enterobacterales</taxon>
        <taxon>Enterobacteriaceae</taxon>
        <taxon>Salmonella</taxon>
    </lineage>
</organism>
<keyword evidence="4" id="KW-0574">Periplasm</keyword>
<evidence type="ECO:0000256" key="6">
    <source>
        <dbReference type="SAM" id="SignalP"/>
    </source>
</evidence>
<accession>A0A5U7H8Q4</accession>
<evidence type="ECO:0000256" key="1">
    <source>
        <dbReference type="ARBA" id="ARBA00004418"/>
    </source>
</evidence>
<evidence type="ECO:0000256" key="3">
    <source>
        <dbReference type="ARBA" id="ARBA00022729"/>
    </source>
</evidence>
<reference evidence="9" key="1">
    <citation type="submission" date="2018-07" db="EMBL/GenBank/DDBJ databases">
        <authorList>
            <consortium name="PulseNet: The National Subtyping Network for Foodborne Disease Surveillance"/>
            <person name="Tarr C.L."/>
            <person name="Trees E."/>
            <person name="Katz L.S."/>
            <person name="Carleton-Romer H.A."/>
            <person name="Stroika S."/>
            <person name="Kucerova Z."/>
            <person name="Roache K.F."/>
            <person name="Sabol A.L."/>
            <person name="Besser J."/>
            <person name="Gerner-Smidt P."/>
        </authorList>
    </citation>
    <scope>NUCLEOTIDE SEQUENCE</scope>
    <source>
        <strain evidence="9">PNUSAS011535</strain>
    </source>
</reference>
<gene>
    <name evidence="9" type="ORF">B7823_06905</name>
</gene>
<dbReference type="InterPro" id="IPR001829">
    <property type="entry name" value="Pili_assmbl_chaperone_bac"/>
</dbReference>
<dbReference type="InterPro" id="IPR016147">
    <property type="entry name" value="Pili_assmbl_chaperone_N"/>
</dbReference>
<comment type="caution">
    <text evidence="9">The sequence shown here is derived from an EMBL/GenBank/DDBJ whole genome shotgun (WGS) entry which is preliminary data.</text>
</comment>
<feature type="domain" description="Pili assembly chaperone N-terminal" evidence="7">
    <location>
        <begin position="26"/>
        <end position="142"/>
    </location>
</feature>
<dbReference type="InterPro" id="IPR008962">
    <property type="entry name" value="PapD-like_sf"/>
</dbReference>
<dbReference type="EMBL" id="AAGSAC010000010">
    <property type="protein sequence ID" value="EBR3632827.1"/>
    <property type="molecule type" value="Genomic_DNA"/>
</dbReference>
<keyword evidence="3 6" id="KW-0732">Signal</keyword>
<dbReference type="PANTHER" id="PTHR30251">
    <property type="entry name" value="PILUS ASSEMBLY CHAPERONE"/>
    <property type="match status" value="1"/>
</dbReference>
<evidence type="ECO:0000313" key="9">
    <source>
        <dbReference type="EMBL" id="EBR3632827.1"/>
    </source>
</evidence>
<name>A0A5U7H8Q4_SALER</name>
<dbReference type="Pfam" id="PF02753">
    <property type="entry name" value="PapD_C"/>
    <property type="match status" value="1"/>
</dbReference>
<dbReference type="GO" id="GO:0071555">
    <property type="term" value="P:cell wall organization"/>
    <property type="evidence" value="ECO:0007669"/>
    <property type="project" value="InterPro"/>
</dbReference>
<feature type="domain" description="Pili assembly chaperone C-terminal" evidence="8">
    <location>
        <begin position="165"/>
        <end position="228"/>
    </location>
</feature>
<dbReference type="Gene3D" id="2.60.40.10">
    <property type="entry name" value="Immunoglobulins"/>
    <property type="match status" value="2"/>
</dbReference>
<dbReference type="Pfam" id="PF00345">
    <property type="entry name" value="PapD_N"/>
    <property type="match status" value="1"/>
</dbReference>
<dbReference type="PRINTS" id="PR00969">
    <property type="entry name" value="CHAPERONPILI"/>
</dbReference>
<dbReference type="InterPro" id="IPR013783">
    <property type="entry name" value="Ig-like_fold"/>
</dbReference>
<keyword evidence="5" id="KW-0143">Chaperone</keyword>
<dbReference type="GO" id="GO:0030288">
    <property type="term" value="C:outer membrane-bounded periplasmic space"/>
    <property type="evidence" value="ECO:0007669"/>
    <property type="project" value="InterPro"/>
</dbReference>
<dbReference type="NCBIfam" id="NF011758">
    <property type="entry name" value="PRK15211.1"/>
    <property type="match status" value="1"/>
</dbReference>
<sequence>MTFSTFRKPGWLLACLLISSQSMAAFTLNGTRFIYDGGSKNISFEVTNHAPDTWGGQVWIDNVSQPSDSVSLIPAPTFFKVDGNQKQVIRILDVNDALLPKDRESLFRLNVQEIPPAPKSGGNVLSMAMNTQVKLIYRPEALVADRRDAEKHLRIEQRGGTSVLVNPTPYYFAVMALHSGATDKGAVISVPGARTSLNTMVPHAEVPLGKVVSLPVTVEAIDDYGATRSYTLGK</sequence>
<evidence type="ECO:0000256" key="2">
    <source>
        <dbReference type="ARBA" id="ARBA00007399"/>
    </source>
</evidence>
<evidence type="ECO:0000256" key="5">
    <source>
        <dbReference type="ARBA" id="ARBA00023186"/>
    </source>
</evidence>
<dbReference type="InterPro" id="IPR036316">
    <property type="entry name" value="Pili_assmbl_chap_C_dom_sf"/>
</dbReference>
<dbReference type="SUPFAM" id="SSF49354">
    <property type="entry name" value="PapD-like"/>
    <property type="match status" value="1"/>
</dbReference>
<protein>
    <submittedName>
        <fullName evidence="9">Fimbrial chaperone</fullName>
    </submittedName>
</protein>
<evidence type="ECO:0000259" key="8">
    <source>
        <dbReference type="Pfam" id="PF02753"/>
    </source>
</evidence>
<feature type="signal peptide" evidence="6">
    <location>
        <begin position="1"/>
        <end position="24"/>
    </location>
</feature>
<comment type="subcellular location">
    <subcellularLocation>
        <location evidence="1">Periplasm</location>
    </subcellularLocation>
</comment>
<dbReference type="PANTHER" id="PTHR30251:SF2">
    <property type="entry name" value="FIMBRIAL CHAPERONE YADV-RELATED"/>
    <property type="match status" value="1"/>
</dbReference>